<evidence type="ECO:0000313" key="1">
    <source>
        <dbReference type="Proteomes" id="UP000887576"/>
    </source>
</evidence>
<name>A0AC34Q3S7_9BILA</name>
<organism evidence="1 2">
    <name type="scientific">Panagrolaimus sp. JU765</name>
    <dbReference type="NCBI Taxonomy" id="591449"/>
    <lineage>
        <taxon>Eukaryota</taxon>
        <taxon>Metazoa</taxon>
        <taxon>Ecdysozoa</taxon>
        <taxon>Nematoda</taxon>
        <taxon>Chromadorea</taxon>
        <taxon>Rhabditida</taxon>
        <taxon>Tylenchina</taxon>
        <taxon>Panagrolaimomorpha</taxon>
        <taxon>Panagrolaimoidea</taxon>
        <taxon>Panagrolaimidae</taxon>
        <taxon>Panagrolaimus</taxon>
    </lineage>
</organism>
<protein>
    <submittedName>
        <fullName evidence="2">PDZ domain-containing protein</fullName>
    </submittedName>
</protein>
<sequence length="530" mass="61696">MISINVTISERLIISSIKRSSCVFCNLIVGDQIVHINEKTPSTAKDAYELIEKAGPEFEITVRRPSNVFPVPEYRASAIGLERLNECYSFFVLIIKETKAFNLGLKMSELKKKIHVDEIEQNSFGELNFFIGDEILDVNGKEVQNVEEVKRKIVESLQKYGSASCVVGRLELSIQKMLTIENELDSEISKDVTEIKMDLKDNENLILTCKNTDGSDGQRGTVFHVFYRVLLKSFLVQLCGDLYKEIIQIVLRNLQLTNNKIMELTFSVKEFFVTFIRLFQRTKSITIHDNGFCKKVKFVINDFENKELEMIMDHGEFTEYLIKTASAYSTKIKFESDKYQELVLKSISKNFFEKNVMIKNLILDENTVLCVEHLVMQEVQVILKFNGLEKDLFKKLKNVCGLELVHFKMKNYDKTILADLSCLLVDIGKVFPKTAIKITLNVWQWNYQTRKRTYQNMINGSGTVHYHEDFIYKIYSMLGIAEADDVKIFIKFKVSLYYPRIPPNYEENNDDKHYVWKLKKKMIDLRLLRD</sequence>
<dbReference type="Proteomes" id="UP000887576">
    <property type="component" value="Unplaced"/>
</dbReference>
<accession>A0AC34Q3S7</accession>
<evidence type="ECO:0000313" key="2">
    <source>
        <dbReference type="WBParaSite" id="JU765_v2.g12688.t1"/>
    </source>
</evidence>
<proteinExistence type="predicted"/>
<reference evidence="2" key="1">
    <citation type="submission" date="2022-11" db="UniProtKB">
        <authorList>
            <consortium name="WormBaseParasite"/>
        </authorList>
    </citation>
    <scope>IDENTIFICATION</scope>
</reference>
<dbReference type="WBParaSite" id="JU765_v2.g12688.t1">
    <property type="protein sequence ID" value="JU765_v2.g12688.t1"/>
    <property type="gene ID" value="JU765_v2.g12688"/>
</dbReference>